<feature type="transmembrane region" description="Helical" evidence="9">
    <location>
        <begin position="86"/>
        <end position="105"/>
    </location>
</feature>
<keyword evidence="3 9" id="KW-0812">Transmembrane</keyword>
<name>R7UMQ8_CAPTE</name>
<keyword evidence="8" id="KW-0807">Transducer</keyword>
<keyword evidence="5" id="KW-0297">G-protein coupled receptor</keyword>
<reference evidence="13" key="1">
    <citation type="submission" date="2012-12" db="EMBL/GenBank/DDBJ databases">
        <authorList>
            <person name="Hellsten U."/>
            <person name="Grimwood J."/>
            <person name="Chapman J.A."/>
            <person name="Shapiro H."/>
            <person name="Aerts A."/>
            <person name="Otillar R.P."/>
            <person name="Terry A.Y."/>
            <person name="Boore J.L."/>
            <person name="Simakov O."/>
            <person name="Marletaz F."/>
            <person name="Cho S.-J."/>
            <person name="Edsinger-Gonzales E."/>
            <person name="Havlak P."/>
            <person name="Kuo D.-H."/>
            <person name="Larsson T."/>
            <person name="Lv J."/>
            <person name="Arendt D."/>
            <person name="Savage R."/>
            <person name="Osoegawa K."/>
            <person name="de Jong P."/>
            <person name="Lindberg D.R."/>
            <person name="Seaver E.C."/>
            <person name="Weisblat D.A."/>
            <person name="Putnam N.H."/>
            <person name="Grigoriev I.V."/>
            <person name="Rokhsar D.S."/>
        </authorList>
    </citation>
    <scope>NUCLEOTIDE SEQUENCE</scope>
    <source>
        <strain evidence="13">I ESC-2004</strain>
    </source>
</reference>
<feature type="transmembrane region" description="Helical" evidence="9">
    <location>
        <begin position="55"/>
        <end position="74"/>
    </location>
</feature>
<evidence type="ECO:0000256" key="1">
    <source>
        <dbReference type="ARBA" id="ARBA00004651"/>
    </source>
</evidence>
<dbReference type="SUPFAM" id="SSF81321">
    <property type="entry name" value="Family A G protein-coupled receptor-like"/>
    <property type="match status" value="1"/>
</dbReference>
<accession>R7UMQ8</accession>
<dbReference type="PRINTS" id="PR00237">
    <property type="entry name" value="GPCRRHODOPSN"/>
</dbReference>
<evidence type="ECO:0000256" key="4">
    <source>
        <dbReference type="ARBA" id="ARBA00022989"/>
    </source>
</evidence>
<dbReference type="InterPro" id="IPR017452">
    <property type="entry name" value="GPCR_Rhodpsn_7TM"/>
</dbReference>
<evidence type="ECO:0000256" key="3">
    <source>
        <dbReference type="ARBA" id="ARBA00022692"/>
    </source>
</evidence>
<keyword evidence="7" id="KW-0675">Receptor</keyword>
<dbReference type="EnsemblMetazoa" id="CapteT208422">
    <property type="protein sequence ID" value="CapteP208422"/>
    <property type="gene ID" value="CapteG208422"/>
</dbReference>
<proteinExistence type="predicted"/>
<feature type="transmembrane region" description="Helical" evidence="9">
    <location>
        <begin position="24"/>
        <end position="43"/>
    </location>
</feature>
<evidence type="ECO:0000313" key="13">
    <source>
        <dbReference type="Proteomes" id="UP000014760"/>
    </source>
</evidence>
<evidence type="ECO:0000259" key="10">
    <source>
        <dbReference type="PROSITE" id="PS50262"/>
    </source>
</evidence>
<gene>
    <name evidence="11" type="ORF">CAPTEDRAFT_208422</name>
</gene>
<dbReference type="PROSITE" id="PS50262">
    <property type="entry name" value="G_PROTEIN_RECEP_F1_2"/>
    <property type="match status" value="1"/>
</dbReference>
<keyword evidence="4 9" id="KW-1133">Transmembrane helix</keyword>
<evidence type="ECO:0000256" key="9">
    <source>
        <dbReference type="SAM" id="Phobius"/>
    </source>
</evidence>
<keyword evidence="13" id="KW-1185">Reference proteome</keyword>
<dbReference type="OrthoDB" id="10042731at2759"/>
<dbReference type="EMBL" id="AMQN01022327">
    <property type="status" value="NOT_ANNOTATED_CDS"/>
    <property type="molecule type" value="Genomic_DNA"/>
</dbReference>
<feature type="transmembrane region" description="Helical" evidence="9">
    <location>
        <begin position="172"/>
        <end position="196"/>
    </location>
</feature>
<dbReference type="OMA" id="LCIFICT"/>
<sequence>MDDSTNYTVYLETYMFYYWRFQSVPLLITIWIIFSNSLTLATIYKSRVLRSTNIYMLVACLAGVDLWAGLMLIPHLLLTHVRSIGDFRWCMATLATGIFPMYNTIQHQGLITMDRYLAIMHPLLYETIFTTQRLKIAIITSWLTSLLCTMIGFAFPTDAGYCFTLASADSTYLLSCVIGPYFIFCIVFALMHARIWKVASLQMYTDETSAKGQKLQLAFSVCWTLLYSNSGVNFLIYAFGNSVFREKLMKILPKFCQRTTTVESVQLGRLD</sequence>
<evidence type="ECO:0000313" key="12">
    <source>
        <dbReference type="EnsemblMetazoa" id="CapteP208422"/>
    </source>
</evidence>
<evidence type="ECO:0000256" key="7">
    <source>
        <dbReference type="ARBA" id="ARBA00023170"/>
    </source>
</evidence>
<dbReference type="Proteomes" id="UP000014760">
    <property type="component" value="Unassembled WGS sequence"/>
</dbReference>
<reference evidence="11 13" key="2">
    <citation type="journal article" date="2013" name="Nature">
        <title>Insights into bilaterian evolution from three spiralian genomes.</title>
        <authorList>
            <person name="Simakov O."/>
            <person name="Marletaz F."/>
            <person name="Cho S.J."/>
            <person name="Edsinger-Gonzales E."/>
            <person name="Havlak P."/>
            <person name="Hellsten U."/>
            <person name="Kuo D.H."/>
            <person name="Larsson T."/>
            <person name="Lv J."/>
            <person name="Arendt D."/>
            <person name="Savage R."/>
            <person name="Osoegawa K."/>
            <person name="de Jong P."/>
            <person name="Grimwood J."/>
            <person name="Chapman J.A."/>
            <person name="Shapiro H."/>
            <person name="Aerts A."/>
            <person name="Otillar R.P."/>
            <person name="Terry A.Y."/>
            <person name="Boore J.L."/>
            <person name="Grigoriev I.V."/>
            <person name="Lindberg D.R."/>
            <person name="Seaver E.C."/>
            <person name="Weisblat D.A."/>
            <person name="Putnam N.H."/>
            <person name="Rokhsar D.S."/>
        </authorList>
    </citation>
    <scope>NUCLEOTIDE SEQUENCE</scope>
    <source>
        <strain evidence="11 13">I ESC-2004</strain>
    </source>
</reference>
<protein>
    <recommendedName>
        <fullName evidence="10">G-protein coupled receptors family 1 profile domain-containing protein</fullName>
    </recommendedName>
</protein>
<dbReference type="Gene3D" id="1.20.1070.10">
    <property type="entry name" value="Rhodopsin 7-helix transmembrane proteins"/>
    <property type="match status" value="1"/>
</dbReference>
<dbReference type="Pfam" id="PF00001">
    <property type="entry name" value="7tm_1"/>
    <property type="match status" value="1"/>
</dbReference>
<evidence type="ECO:0000256" key="2">
    <source>
        <dbReference type="ARBA" id="ARBA00022475"/>
    </source>
</evidence>
<dbReference type="PANTHER" id="PTHR24249">
    <property type="entry name" value="HISTAMINE RECEPTOR-RELATED G-PROTEIN COUPLED RECEPTOR"/>
    <property type="match status" value="1"/>
</dbReference>
<feature type="transmembrane region" description="Helical" evidence="9">
    <location>
        <begin position="217"/>
        <end position="239"/>
    </location>
</feature>
<dbReference type="EMBL" id="KB299950">
    <property type="protein sequence ID" value="ELU07383.1"/>
    <property type="molecule type" value="Genomic_DNA"/>
</dbReference>
<reference evidence="12" key="3">
    <citation type="submission" date="2015-06" db="UniProtKB">
        <authorList>
            <consortium name="EnsemblMetazoa"/>
        </authorList>
    </citation>
    <scope>IDENTIFICATION</scope>
</reference>
<evidence type="ECO:0000313" key="11">
    <source>
        <dbReference type="EMBL" id="ELU07383.1"/>
    </source>
</evidence>
<evidence type="ECO:0000256" key="6">
    <source>
        <dbReference type="ARBA" id="ARBA00023136"/>
    </source>
</evidence>
<dbReference type="GO" id="GO:0005886">
    <property type="term" value="C:plasma membrane"/>
    <property type="evidence" value="ECO:0007669"/>
    <property type="project" value="UniProtKB-SubCell"/>
</dbReference>
<keyword evidence="2" id="KW-1003">Cell membrane</keyword>
<feature type="transmembrane region" description="Helical" evidence="9">
    <location>
        <begin position="136"/>
        <end position="156"/>
    </location>
</feature>
<dbReference type="InterPro" id="IPR000276">
    <property type="entry name" value="GPCR_Rhodpsn"/>
</dbReference>
<evidence type="ECO:0000256" key="8">
    <source>
        <dbReference type="ARBA" id="ARBA00023224"/>
    </source>
</evidence>
<dbReference type="HOGENOM" id="CLU_1027596_0_0_1"/>
<dbReference type="PANTHER" id="PTHR24249:SF372">
    <property type="entry name" value="G-PROTEIN COUPLED RECEPTORS FAMILY 1 PROFILE DOMAIN-CONTAINING PROTEIN"/>
    <property type="match status" value="1"/>
</dbReference>
<feature type="domain" description="G-protein coupled receptors family 1 profile" evidence="10">
    <location>
        <begin position="35"/>
        <end position="184"/>
    </location>
</feature>
<dbReference type="InterPro" id="IPR050569">
    <property type="entry name" value="TAAR"/>
</dbReference>
<organism evidence="11">
    <name type="scientific">Capitella teleta</name>
    <name type="common">Polychaete worm</name>
    <dbReference type="NCBI Taxonomy" id="283909"/>
    <lineage>
        <taxon>Eukaryota</taxon>
        <taxon>Metazoa</taxon>
        <taxon>Spiralia</taxon>
        <taxon>Lophotrochozoa</taxon>
        <taxon>Annelida</taxon>
        <taxon>Polychaeta</taxon>
        <taxon>Sedentaria</taxon>
        <taxon>Scolecida</taxon>
        <taxon>Capitellidae</taxon>
        <taxon>Capitella</taxon>
    </lineage>
</organism>
<evidence type="ECO:0000256" key="5">
    <source>
        <dbReference type="ARBA" id="ARBA00023040"/>
    </source>
</evidence>
<dbReference type="AlphaFoldDB" id="R7UMQ8"/>
<dbReference type="GO" id="GO:0004930">
    <property type="term" value="F:G protein-coupled receptor activity"/>
    <property type="evidence" value="ECO:0007669"/>
    <property type="project" value="UniProtKB-KW"/>
</dbReference>
<keyword evidence="6 9" id="KW-0472">Membrane</keyword>
<dbReference type="STRING" id="283909.R7UMQ8"/>
<comment type="subcellular location">
    <subcellularLocation>
        <location evidence="1">Cell membrane</location>
        <topology evidence="1">Multi-pass membrane protein</topology>
    </subcellularLocation>
</comment>